<organism evidence="1 2">
    <name type="scientific">candidate division WWE3 bacterium RIFOXYC1_FULL_39_7</name>
    <dbReference type="NCBI Taxonomy" id="1802643"/>
    <lineage>
        <taxon>Bacteria</taxon>
        <taxon>Katanobacteria</taxon>
    </lineage>
</organism>
<evidence type="ECO:0000313" key="2">
    <source>
        <dbReference type="Proteomes" id="UP000179113"/>
    </source>
</evidence>
<dbReference type="Proteomes" id="UP000179113">
    <property type="component" value="Unassembled WGS sequence"/>
</dbReference>
<protein>
    <submittedName>
        <fullName evidence="1">Uncharacterized protein</fullName>
    </submittedName>
</protein>
<accession>A0A1F4WLY4</accession>
<name>A0A1F4WLY4_UNCKA</name>
<comment type="caution">
    <text evidence="1">The sequence shown here is derived from an EMBL/GenBank/DDBJ whole genome shotgun (WGS) entry which is preliminary data.</text>
</comment>
<dbReference type="AlphaFoldDB" id="A0A1F4WLY4"/>
<reference evidence="1 2" key="1">
    <citation type="journal article" date="2016" name="Nat. Commun.">
        <title>Thousands of microbial genomes shed light on interconnected biogeochemical processes in an aquifer system.</title>
        <authorList>
            <person name="Anantharaman K."/>
            <person name="Brown C.T."/>
            <person name="Hug L.A."/>
            <person name="Sharon I."/>
            <person name="Castelle C.J."/>
            <person name="Probst A.J."/>
            <person name="Thomas B.C."/>
            <person name="Singh A."/>
            <person name="Wilkins M.J."/>
            <person name="Karaoz U."/>
            <person name="Brodie E.L."/>
            <person name="Williams K.H."/>
            <person name="Hubbard S.S."/>
            <person name="Banfield J.F."/>
        </authorList>
    </citation>
    <scope>NUCLEOTIDE SEQUENCE [LARGE SCALE GENOMIC DNA]</scope>
</reference>
<evidence type="ECO:0000313" key="1">
    <source>
        <dbReference type="EMBL" id="OGC70410.1"/>
    </source>
</evidence>
<sequence length="74" mass="8442">MELDEIQKALLEALYHAEAEDKNPEGVYRILVSQGHIISIAQVCVLFIHLEDRGYIYSMYVTTSLADREIGTEK</sequence>
<gene>
    <name evidence="1" type="ORF">A2415_01225</name>
</gene>
<proteinExistence type="predicted"/>
<dbReference type="EMBL" id="MEWA01000006">
    <property type="protein sequence ID" value="OGC70410.1"/>
    <property type="molecule type" value="Genomic_DNA"/>
</dbReference>